<evidence type="ECO:0000256" key="1">
    <source>
        <dbReference type="SAM" id="MobiDB-lite"/>
    </source>
</evidence>
<gene>
    <name evidence="2" type="ORF">IFM89_024190</name>
</gene>
<dbReference type="AlphaFoldDB" id="A0A835M0K1"/>
<sequence>MSDIVFLQAWTEVEFPSFFNSMTAVLQPCHQTWQGMKTVSELREHNLPVSVNKDSLYKERERERKLKEQEKQKGKKCAACKERTERIHRGDTDD</sequence>
<dbReference type="EMBL" id="JADFTS010000005">
    <property type="protein sequence ID" value="KAF9606281.1"/>
    <property type="molecule type" value="Genomic_DNA"/>
</dbReference>
<accession>A0A835M0K1</accession>
<proteinExistence type="predicted"/>
<protein>
    <submittedName>
        <fullName evidence="2">Uncharacterized protein</fullName>
    </submittedName>
</protein>
<feature type="region of interest" description="Disordered" evidence="1">
    <location>
        <begin position="58"/>
        <end position="80"/>
    </location>
</feature>
<evidence type="ECO:0000313" key="3">
    <source>
        <dbReference type="Proteomes" id="UP000631114"/>
    </source>
</evidence>
<dbReference type="OrthoDB" id="1701788at2759"/>
<name>A0A835M0K1_9MAGN</name>
<reference evidence="2 3" key="1">
    <citation type="submission" date="2020-10" db="EMBL/GenBank/DDBJ databases">
        <title>The Coptis chinensis genome and diversification of protoberbering-type alkaloids.</title>
        <authorList>
            <person name="Wang B."/>
            <person name="Shu S."/>
            <person name="Song C."/>
            <person name="Liu Y."/>
        </authorList>
    </citation>
    <scope>NUCLEOTIDE SEQUENCE [LARGE SCALE GENOMIC DNA]</scope>
    <source>
        <strain evidence="2">HL-2020</strain>
        <tissue evidence="2">Leaf</tissue>
    </source>
</reference>
<evidence type="ECO:0000313" key="2">
    <source>
        <dbReference type="EMBL" id="KAF9606281.1"/>
    </source>
</evidence>
<comment type="caution">
    <text evidence="2">The sequence shown here is derived from an EMBL/GenBank/DDBJ whole genome shotgun (WGS) entry which is preliminary data.</text>
</comment>
<keyword evidence="3" id="KW-1185">Reference proteome</keyword>
<organism evidence="2 3">
    <name type="scientific">Coptis chinensis</name>
    <dbReference type="NCBI Taxonomy" id="261450"/>
    <lineage>
        <taxon>Eukaryota</taxon>
        <taxon>Viridiplantae</taxon>
        <taxon>Streptophyta</taxon>
        <taxon>Embryophyta</taxon>
        <taxon>Tracheophyta</taxon>
        <taxon>Spermatophyta</taxon>
        <taxon>Magnoliopsida</taxon>
        <taxon>Ranunculales</taxon>
        <taxon>Ranunculaceae</taxon>
        <taxon>Coptidoideae</taxon>
        <taxon>Coptis</taxon>
    </lineage>
</organism>
<dbReference type="Proteomes" id="UP000631114">
    <property type="component" value="Unassembled WGS sequence"/>
</dbReference>
<feature type="compositionally biased region" description="Basic and acidic residues" evidence="1">
    <location>
        <begin position="58"/>
        <end position="72"/>
    </location>
</feature>